<accession>A0AAX2QVQ0</accession>
<evidence type="ECO:0000313" key="4">
    <source>
        <dbReference type="Proteomes" id="UP000542811"/>
    </source>
</evidence>
<name>A0AAX2QVQ0_9HYPH</name>
<dbReference type="AlphaFoldDB" id="A0AAX2QVQ0"/>
<reference evidence="2 3" key="1">
    <citation type="submission" date="2019-03" db="EMBL/GenBank/DDBJ databases">
        <title>Genomic Encyclopedia of Type Strains, Phase IV (KMG-V): Genome sequencing to study the core and pangenomes of soil and plant-associated prokaryotes.</title>
        <authorList>
            <person name="Whitman W."/>
        </authorList>
    </citation>
    <scope>NUCLEOTIDE SEQUENCE [LARGE SCALE GENOMIC DNA]</scope>
    <source>
        <strain evidence="2 3">FB403</strain>
    </source>
</reference>
<gene>
    <name evidence="2" type="ORF">EV131_102404</name>
    <name evidence="1" type="ORF">FHS25_000834</name>
</gene>
<reference evidence="1 4" key="2">
    <citation type="submission" date="2020-08" db="EMBL/GenBank/DDBJ databases">
        <title>Genomic Encyclopedia of Type Strains, Phase III (KMG-III): the genomes of soil and plant-associated and newly described type strains.</title>
        <authorList>
            <person name="Whitman W."/>
        </authorList>
    </citation>
    <scope>NUCLEOTIDE SEQUENCE [LARGE SCALE GENOMIC DNA]</scope>
    <source>
        <strain evidence="1 4">CECT 8280</strain>
    </source>
</reference>
<dbReference type="Proteomes" id="UP000295021">
    <property type="component" value="Unassembled WGS sequence"/>
</dbReference>
<dbReference type="EMBL" id="JACHXX010000001">
    <property type="protein sequence ID" value="MBB3160402.1"/>
    <property type="molecule type" value="Genomic_DNA"/>
</dbReference>
<organism evidence="2 3">
    <name type="scientific">Rhizobium laguerreae</name>
    <dbReference type="NCBI Taxonomy" id="1076926"/>
    <lineage>
        <taxon>Bacteria</taxon>
        <taxon>Pseudomonadati</taxon>
        <taxon>Pseudomonadota</taxon>
        <taxon>Alphaproteobacteria</taxon>
        <taxon>Hyphomicrobiales</taxon>
        <taxon>Rhizobiaceae</taxon>
        <taxon>Rhizobium/Agrobacterium group</taxon>
        <taxon>Rhizobium</taxon>
    </lineage>
</organism>
<keyword evidence="4" id="KW-1185">Reference proteome</keyword>
<protein>
    <recommendedName>
        <fullName evidence="5">Transposase</fullName>
    </recommendedName>
</protein>
<evidence type="ECO:0008006" key="5">
    <source>
        <dbReference type="Google" id="ProtNLM"/>
    </source>
</evidence>
<evidence type="ECO:0000313" key="3">
    <source>
        <dbReference type="Proteomes" id="UP000295021"/>
    </source>
</evidence>
<evidence type="ECO:0000313" key="2">
    <source>
        <dbReference type="EMBL" id="TCU28570.1"/>
    </source>
</evidence>
<evidence type="ECO:0000313" key="1">
    <source>
        <dbReference type="EMBL" id="MBB3160402.1"/>
    </source>
</evidence>
<comment type="caution">
    <text evidence="2">The sequence shown here is derived from an EMBL/GenBank/DDBJ whole genome shotgun (WGS) entry which is preliminary data.</text>
</comment>
<proteinExistence type="predicted"/>
<dbReference type="EMBL" id="SMBI01000002">
    <property type="protein sequence ID" value="TCU28570.1"/>
    <property type="molecule type" value="Genomic_DNA"/>
</dbReference>
<sequence>MDGDQYSHQTHDADRQPSLFAVIDRVRNEKTLRIIPDQTRCLEGYAMLGLVGPVLLVVPLKPRQSYPTKLYVQICKISRGYREAKSVLR</sequence>
<dbReference type="Proteomes" id="UP000542811">
    <property type="component" value="Unassembled WGS sequence"/>
</dbReference>